<dbReference type="PANTHER" id="PTHR30486:SF15">
    <property type="entry name" value="TYPE II_IV SECRETION SYSTEM ATPASE"/>
    <property type="match status" value="1"/>
</dbReference>
<name>A0A498D8J7_9BACI</name>
<dbReference type="InterPro" id="IPR050921">
    <property type="entry name" value="T4SS_GSP_E_ATPase"/>
</dbReference>
<feature type="domain" description="Bacterial type II secretion system protein E" evidence="3">
    <location>
        <begin position="116"/>
        <end position="393"/>
    </location>
</feature>
<protein>
    <submittedName>
        <fullName evidence="4">CpaF family protein</fullName>
    </submittedName>
</protein>
<accession>A0A498D8J7</accession>
<evidence type="ECO:0000256" key="2">
    <source>
        <dbReference type="SAM" id="MobiDB-lite"/>
    </source>
</evidence>
<dbReference type="AlphaFoldDB" id="A0A498D8J7"/>
<dbReference type="RefSeq" id="WP_121522286.1">
    <property type="nucleotide sequence ID" value="NZ_RCHR01000002.1"/>
</dbReference>
<dbReference type="FunFam" id="3.40.50.300:FF:000521">
    <property type="entry name" value="Type II secretion system protein E"/>
    <property type="match status" value="1"/>
</dbReference>
<comment type="similarity">
    <text evidence="1">Belongs to the GSP E family.</text>
</comment>
<dbReference type="GO" id="GO:0016887">
    <property type="term" value="F:ATP hydrolysis activity"/>
    <property type="evidence" value="ECO:0007669"/>
    <property type="project" value="InterPro"/>
</dbReference>
<evidence type="ECO:0000259" key="3">
    <source>
        <dbReference type="Pfam" id="PF00437"/>
    </source>
</evidence>
<dbReference type="Gene3D" id="3.40.50.300">
    <property type="entry name" value="P-loop containing nucleotide triphosphate hydrolases"/>
    <property type="match status" value="1"/>
</dbReference>
<dbReference type="EMBL" id="RCHR01000002">
    <property type="protein sequence ID" value="RLL47035.1"/>
    <property type="molecule type" value="Genomic_DNA"/>
</dbReference>
<evidence type="ECO:0000313" key="4">
    <source>
        <dbReference type="EMBL" id="RLL47035.1"/>
    </source>
</evidence>
<dbReference type="Gene3D" id="3.30.450.380">
    <property type="match status" value="1"/>
</dbReference>
<reference evidence="4 5" key="1">
    <citation type="submission" date="2018-10" db="EMBL/GenBank/DDBJ databases">
        <title>Oceanobacillus sp. YLB-02 draft genome.</title>
        <authorList>
            <person name="Yu L."/>
        </authorList>
    </citation>
    <scope>NUCLEOTIDE SEQUENCE [LARGE SCALE GENOMIC DNA]</scope>
    <source>
        <strain evidence="4 5">YLB-02</strain>
    </source>
</reference>
<comment type="caution">
    <text evidence="4">The sequence shown here is derived from an EMBL/GenBank/DDBJ whole genome shotgun (WGS) entry which is preliminary data.</text>
</comment>
<dbReference type="CDD" id="cd01130">
    <property type="entry name" value="VirB11-like_ATPase"/>
    <property type="match status" value="1"/>
</dbReference>
<dbReference type="SUPFAM" id="SSF52540">
    <property type="entry name" value="P-loop containing nucleoside triphosphate hydrolases"/>
    <property type="match status" value="1"/>
</dbReference>
<dbReference type="Pfam" id="PF00437">
    <property type="entry name" value="T2SSE"/>
    <property type="match status" value="1"/>
</dbReference>
<evidence type="ECO:0000256" key="1">
    <source>
        <dbReference type="ARBA" id="ARBA00006611"/>
    </source>
</evidence>
<organism evidence="4 5">
    <name type="scientific">Oceanobacillus piezotolerans</name>
    <dbReference type="NCBI Taxonomy" id="2448030"/>
    <lineage>
        <taxon>Bacteria</taxon>
        <taxon>Bacillati</taxon>
        <taxon>Bacillota</taxon>
        <taxon>Bacilli</taxon>
        <taxon>Bacillales</taxon>
        <taxon>Bacillaceae</taxon>
        <taxon>Oceanobacillus</taxon>
    </lineage>
</organism>
<proteinExistence type="inferred from homology"/>
<dbReference type="OrthoDB" id="9810761at2"/>
<sequence>MSLLARIQSKNEEKMEKQAEQPIVQAVQPAEEEVISSKEIVEPEKETTFISEPSGDYLELKNLVFKYILKERADAEIEDIVGDLDAIISEILQENEELTNIQDMNQLKDEIKNDLTGYGPINPLLLDDKVSEVMVNGPSQVYAERNGRLELTNVKFRDNDHVMTVLEKIVAPLGRRIDESSPMVDARLADGSRVNAIIPPLALNGPTITIRKFSKDPFTIHDLVRFGTLTEEMADFLKACVEAKLNIFVSGGTGSGKTTTLNVLSSFISNKDRIVTIEDAAELQLGQDHVVSLETRSPNIEGKGSIAIRDLVRNSLRMRPDRIVIGEVRGGEALDMLQAMNTGHDGSLATGHSNSPRDMVARLETMVLMAGMELPVKAIREQIAGALDVIIQQSRLKDGTRRITNITEVQGLEGDIIVLQDIFTFRQSGIDENGKIIGKLVPTGIRPKFYERMEYEGIHLPASIFTEKAD</sequence>
<gene>
    <name evidence="4" type="ORF">D8M04_07545</name>
</gene>
<dbReference type="PANTHER" id="PTHR30486">
    <property type="entry name" value="TWITCHING MOTILITY PROTEIN PILT"/>
    <property type="match status" value="1"/>
</dbReference>
<feature type="compositionally biased region" description="Basic and acidic residues" evidence="2">
    <location>
        <begin position="9"/>
        <end position="19"/>
    </location>
</feature>
<dbReference type="InterPro" id="IPR001482">
    <property type="entry name" value="T2SS/T4SS_dom"/>
</dbReference>
<keyword evidence="5" id="KW-1185">Reference proteome</keyword>
<dbReference type="InterPro" id="IPR027417">
    <property type="entry name" value="P-loop_NTPase"/>
</dbReference>
<evidence type="ECO:0000313" key="5">
    <source>
        <dbReference type="Proteomes" id="UP000270219"/>
    </source>
</evidence>
<dbReference type="Proteomes" id="UP000270219">
    <property type="component" value="Unassembled WGS sequence"/>
</dbReference>
<feature type="region of interest" description="Disordered" evidence="2">
    <location>
        <begin position="1"/>
        <end position="23"/>
    </location>
</feature>